<evidence type="ECO:0000313" key="3">
    <source>
        <dbReference type="EMBL" id="CAB9521488.1"/>
    </source>
</evidence>
<feature type="chain" id="PRO_5040270904" evidence="2">
    <location>
        <begin position="18"/>
        <end position="150"/>
    </location>
</feature>
<keyword evidence="2" id="KW-0732">Signal</keyword>
<protein>
    <submittedName>
        <fullName evidence="3">Uncharacterized protein</fullName>
    </submittedName>
</protein>
<evidence type="ECO:0000256" key="1">
    <source>
        <dbReference type="SAM" id="MobiDB-lite"/>
    </source>
</evidence>
<gene>
    <name evidence="3" type="ORF">SEMRO_1200_G251800.1</name>
</gene>
<feature type="compositionally biased region" description="Basic and acidic residues" evidence="1">
    <location>
        <begin position="106"/>
        <end position="115"/>
    </location>
</feature>
<keyword evidence="4" id="KW-1185">Reference proteome</keyword>
<reference evidence="3" key="1">
    <citation type="submission" date="2020-06" db="EMBL/GenBank/DDBJ databases">
        <authorList>
            <consortium name="Plant Systems Biology data submission"/>
        </authorList>
    </citation>
    <scope>NUCLEOTIDE SEQUENCE</scope>
    <source>
        <strain evidence="3">D6</strain>
    </source>
</reference>
<name>A0A9N8HST7_9STRA</name>
<dbReference type="AlphaFoldDB" id="A0A9N8HST7"/>
<feature type="region of interest" description="Disordered" evidence="1">
    <location>
        <begin position="88"/>
        <end position="118"/>
    </location>
</feature>
<dbReference type="Proteomes" id="UP001153069">
    <property type="component" value="Unassembled WGS sequence"/>
</dbReference>
<proteinExistence type="predicted"/>
<evidence type="ECO:0000256" key="2">
    <source>
        <dbReference type="SAM" id="SignalP"/>
    </source>
</evidence>
<organism evidence="3 4">
    <name type="scientific">Seminavis robusta</name>
    <dbReference type="NCBI Taxonomy" id="568900"/>
    <lineage>
        <taxon>Eukaryota</taxon>
        <taxon>Sar</taxon>
        <taxon>Stramenopiles</taxon>
        <taxon>Ochrophyta</taxon>
        <taxon>Bacillariophyta</taxon>
        <taxon>Bacillariophyceae</taxon>
        <taxon>Bacillariophycidae</taxon>
        <taxon>Naviculales</taxon>
        <taxon>Naviculaceae</taxon>
        <taxon>Seminavis</taxon>
    </lineage>
</organism>
<feature type="region of interest" description="Disordered" evidence="1">
    <location>
        <begin position="19"/>
        <end position="39"/>
    </location>
</feature>
<evidence type="ECO:0000313" key="4">
    <source>
        <dbReference type="Proteomes" id="UP001153069"/>
    </source>
</evidence>
<accession>A0A9N8HST7</accession>
<comment type="caution">
    <text evidence="3">The sequence shown here is derived from an EMBL/GenBank/DDBJ whole genome shotgun (WGS) entry which is preliminary data.</text>
</comment>
<dbReference type="OrthoDB" id="46483at2759"/>
<feature type="signal peptide" evidence="2">
    <location>
        <begin position="1"/>
        <end position="17"/>
    </location>
</feature>
<sequence>MAALVAIMFLLVGQSEGFSAHPIPTTTATPTTTTTRSIRSSSTVAFLKIGRDDASANKQRSFQHKWNHRGHMNSTEEVFHQDTLEASSVEVDSNDANPKPKRKGYQRAEDWDAEQKAGGMTWEQKVQFDGLRMGNGFRQNEILSRHLSSF</sequence>
<dbReference type="EMBL" id="CAICTM010001198">
    <property type="protein sequence ID" value="CAB9521488.1"/>
    <property type="molecule type" value="Genomic_DNA"/>
</dbReference>